<proteinExistence type="predicted"/>
<dbReference type="PATRIC" id="fig|1454003.3.peg.860"/>
<gene>
    <name evidence="9" type="primary">cc4_1</name>
    <name evidence="9" type="ORF">AW10_00837</name>
</gene>
<feature type="signal peptide" evidence="7">
    <location>
        <begin position="1"/>
        <end position="23"/>
    </location>
</feature>
<reference evidence="9 10" key="1">
    <citation type="submission" date="2014-02" db="EMBL/GenBank/DDBJ databases">
        <title>Expanding our view of genomic diversity in Candidatus Accumulibacter clades.</title>
        <authorList>
            <person name="Skennerton C.T."/>
            <person name="Barr J.J."/>
            <person name="Slater F.R."/>
            <person name="Bond P.L."/>
            <person name="Tyson G.W."/>
        </authorList>
    </citation>
    <scope>NUCLEOTIDE SEQUENCE [LARGE SCALE GENOMIC DNA]</scope>
    <source>
        <strain evidence="10">BA-92</strain>
    </source>
</reference>
<keyword evidence="2 6" id="KW-0349">Heme</keyword>
<dbReference type="GO" id="GO:0046872">
    <property type="term" value="F:metal ion binding"/>
    <property type="evidence" value="ECO:0007669"/>
    <property type="project" value="UniProtKB-KW"/>
</dbReference>
<organism evidence="9 10">
    <name type="scientific">Candidatus Accumulibacter appositus</name>
    <dbReference type="NCBI Taxonomy" id="1454003"/>
    <lineage>
        <taxon>Bacteria</taxon>
        <taxon>Pseudomonadati</taxon>
        <taxon>Pseudomonadota</taxon>
        <taxon>Betaproteobacteria</taxon>
        <taxon>Candidatus Accumulibacter</taxon>
    </lineage>
</organism>
<dbReference type="STRING" id="1454003.AW10_00837"/>
<accession>A0A011QT53</accession>
<dbReference type="EMBL" id="JEMX01000014">
    <property type="protein sequence ID" value="EXI82009.1"/>
    <property type="molecule type" value="Genomic_DNA"/>
</dbReference>
<evidence type="ECO:0000256" key="4">
    <source>
        <dbReference type="ARBA" id="ARBA00022982"/>
    </source>
</evidence>
<evidence type="ECO:0000256" key="3">
    <source>
        <dbReference type="ARBA" id="ARBA00022723"/>
    </source>
</evidence>
<evidence type="ECO:0000256" key="1">
    <source>
        <dbReference type="ARBA" id="ARBA00022448"/>
    </source>
</evidence>
<dbReference type="GO" id="GO:0009055">
    <property type="term" value="F:electron transfer activity"/>
    <property type="evidence" value="ECO:0007669"/>
    <property type="project" value="InterPro"/>
</dbReference>
<dbReference type="InterPro" id="IPR036909">
    <property type="entry name" value="Cyt_c-like_dom_sf"/>
</dbReference>
<dbReference type="AlphaFoldDB" id="A0A011QT53"/>
<dbReference type="SUPFAM" id="SSF46626">
    <property type="entry name" value="Cytochrome c"/>
    <property type="match status" value="2"/>
</dbReference>
<keyword evidence="1" id="KW-0813">Transport</keyword>
<comment type="caution">
    <text evidence="9">The sequence shown here is derived from an EMBL/GenBank/DDBJ whole genome shotgun (WGS) entry which is preliminary data.</text>
</comment>
<dbReference type="Pfam" id="PF00034">
    <property type="entry name" value="Cytochrom_C"/>
    <property type="match status" value="1"/>
</dbReference>
<name>A0A011QT53_9PROT</name>
<dbReference type="Pfam" id="PF13442">
    <property type="entry name" value="Cytochrome_CBB3"/>
    <property type="match status" value="1"/>
</dbReference>
<dbReference type="Gene3D" id="1.10.760.10">
    <property type="entry name" value="Cytochrome c-like domain"/>
    <property type="match status" value="2"/>
</dbReference>
<dbReference type="InterPro" id="IPR009056">
    <property type="entry name" value="Cyt_c-like_dom"/>
</dbReference>
<sequence>MMFKELIVAISLTLTVFPPFALAAPETAVSVSGKRPDSQWNAAYPEKDAALTLMGDSKAGEVTYQAYCAACHLPNGGGNPDGGIPQLAGQHRTVLIKQLADIRAGVRDNPTMYPFAIELPDAQALADVASYIATLCIPRGAGQYQAPDAAEQIAYGKRLFEKECSLCHGLSGDGMQEKFYPVLAGQHYAYLLRQLAEIRDGKRGNAHPDMVRLIAKYDNAQLVALSAYQASLATRPRGWTTQPRFCTPE</sequence>
<evidence type="ECO:0000256" key="6">
    <source>
        <dbReference type="PROSITE-ProRule" id="PRU00433"/>
    </source>
</evidence>
<evidence type="ECO:0000313" key="9">
    <source>
        <dbReference type="EMBL" id="EXI82009.1"/>
    </source>
</evidence>
<dbReference type="PANTHER" id="PTHR33751">
    <property type="entry name" value="CBB3-TYPE CYTOCHROME C OXIDASE SUBUNIT FIXP"/>
    <property type="match status" value="1"/>
</dbReference>
<dbReference type="PROSITE" id="PS51007">
    <property type="entry name" value="CYTC"/>
    <property type="match status" value="2"/>
</dbReference>
<dbReference type="GO" id="GO:0020037">
    <property type="term" value="F:heme binding"/>
    <property type="evidence" value="ECO:0007669"/>
    <property type="project" value="InterPro"/>
</dbReference>
<keyword evidence="5 6" id="KW-0408">Iron</keyword>
<dbReference type="InterPro" id="IPR050597">
    <property type="entry name" value="Cytochrome_c_Oxidase_Subunit"/>
</dbReference>
<evidence type="ECO:0000256" key="2">
    <source>
        <dbReference type="ARBA" id="ARBA00022617"/>
    </source>
</evidence>
<keyword evidence="4" id="KW-0249">Electron transport</keyword>
<keyword evidence="7" id="KW-0732">Signal</keyword>
<evidence type="ECO:0000313" key="10">
    <source>
        <dbReference type="Proteomes" id="UP000021816"/>
    </source>
</evidence>
<evidence type="ECO:0000259" key="8">
    <source>
        <dbReference type="PROSITE" id="PS51007"/>
    </source>
</evidence>
<keyword evidence="3 6" id="KW-0479">Metal-binding</keyword>
<feature type="chain" id="PRO_5001462233" evidence="7">
    <location>
        <begin position="24"/>
        <end position="249"/>
    </location>
</feature>
<dbReference type="PANTHER" id="PTHR33751:SF9">
    <property type="entry name" value="CYTOCHROME C4"/>
    <property type="match status" value="1"/>
</dbReference>
<feature type="domain" description="Cytochrome c" evidence="8">
    <location>
        <begin position="55"/>
        <end position="136"/>
    </location>
</feature>
<evidence type="ECO:0000256" key="7">
    <source>
        <dbReference type="SAM" id="SignalP"/>
    </source>
</evidence>
<evidence type="ECO:0000256" key="5">
    <source>
        <dbReference type="ARBA" id="ARBA00023004"/>
    </source>
</evidence>
<protein>
    <submittedName>
        <fullName evidence="9">Cytochrome c4</fullName>
    </submittedName>
</protein>
<dbReference type="Proteomes" id="UP000021816">
    <property type="component" value="Unassembled WGS sequence"/>
</dbReference>
<feature type="domain" description="Cytochrome c" evidence="8">
    <location>
        <begin position="151"/>
        <end position="233"/>
    </location>
</feature>